<keyword evidence="14" id="KW-0133">Cell shape</keyword>
<dbReference type="AlphaFoldDB" id="A0A2M7IN45"/>
<dbReference type="NCBIfam" id="TIGR00753">
    <property type="entry name" value="undec_PP_bacA"/>
    <property type="match status" value="1"/>
</dbReference>
<evidence type="ECO:0000256" key="1">
    <source>
        <dbReference type="ARBA" id="ARBA00004651"/>
    </source>
</evidence>
<dbReference type="GO" id="GO:0005886">
    <property type="term" value="C:plasma membrane"/>
    <property type="evidence" value="ECO:0007669"/>
    <property type="project" value="UniProtKB-SubCell"/>
</dbReference>
<reference evidence="16" key="1">
    <citation type="submission" date="2017-09" db="EMBL/GenBank/DDBJ databases">
        <title>Depth-based differentiation of microbial function through sediment-hosted aquifers and enrichment of novel symbionts in the deep terrestrial subsurface.</title>
        <authorList>
            <person name="Probst A.J."/>
            <person name="Ladd B."/>
            <person name="Jarett J.K."/>
            <person name="Geller-Mcgrath D.E."/>
            <person name="Sieber C.M.K."/>
            <person name="Emerson J.B."/>
            <person name="Anantharaman K."/>
            <person name="Thomas B.C."/>
            <person name="Malmstrom R."/>
            <person name="Stieglmeier M."/>
            <person name="Klingl A."/>
            <person name="Woyke T."/>
            <person name="Ryan C.M."/>
            <person name="Banfield J.F."/>
        </authorList>
    </citation>
    <scope>NUCLEOTIDE SEQUENCE [LARGE SCALE GENOMIC DNA]</scope>
</reference>
<feature type="transmembrane region" description="Helical" evidence="14">
    <location>
        <begin position="216"/>
        <end position="239"/>
    </location>
</feature>
<proteinExistence type="inferred from homology"/>
<feature type="transmembrane region" description="Helical" evidence="14">
    <location>
        <begin position="251"/>
        <end position="268"/>
    </location>
</feature>
<keyword evidence="7 14" id="KW-0378">Hydrolase</keyword>
<evidence type="ECO:0000256" key="11">
    <source>
        <dbReference type="ARBA" id="ARBA00032707"/>
    </source>
</evidence>
<evidence type="ECO:0000256" key="2">
    <source>
        <dbReference type="ARBA" id="ARBA00010621"/>
    </source>
</evidence>
<evidence type="ECO:0000256" key="7">
    <source>
        <dbReference type="ARBA" id="ARBA00022801"/>
    </source>
</evidence>
<keyword evidence="10 14" id="KW-0046">Antibiotic resistance</keyword>
<feature type="transmembrane region" description="Helical" evidence="14">
    <location>
        <begin position="154"/>
        <end position="180"/>
    </location>
</feature>
<dbReference type="EC" id="3.6.1.27" evidence="3 14"/>
<dbReference type="GO" id="GO:0046677">
    <property type="term" value="P:response to antibiotic"/>
    <property type="evidence" value="ECO:0007669"/>
    <property type="project" value="UniProtKB-UniRule"/>
</dbReference>
<sequence>MDFTQAIILGVVQGITEFLPISSSGHLVLVQNLLQIESTDTFAFDAVLHLASIMAVVIYFRKDIWILIQALLRKLGRLPVNEKDITMVYALLIGTIPGAFIGYILEEKMSILFSNVLLVASLLFANAWFFIFAEWHYFNNHQTNEITIKKGFQIGLFQIAALLPGVSRSGATIAGGMILGLSRTEASRFSFLLAIPIILGVGIKKSLDLIGQTEDVIWGPIMVGATIAFIVAIIVIHYFLKFISKHTLWPFIWYTILMSLFVGYLYLVL</sequence>
<comment type="catalytic activity">
    <reaction evidence="13 14">
        <text>di-trans,octa-cis-undecaprenyl diphosphate + H2O = di-trans,octa-cis-undecaprenyl phosphate + phosphate + H(+)</text>
        <dbReference type="Rhea" id="RHEA:28094"/>
        <dbReference type="ChEBI" id="CHEBI:15377"/>
        <dbReference type="ChEBI" id="CHEBI:15378"/>
        <dbReference type="ChEBI" id="CHEBI:43474"/>
        <dbReference type="ChEBI" id="CHEBI:58405"/>
        <dbReference type="ChEBI" id="CHEBI:60392"/>
        <dbReference type="EC" id="3.6.1.27"/>
    </reaction>
</comment>
<evidence type="ECO:0000313" key="15">
    <source>
        <dbReference type="EMBL" id="PIW96707.1"/>
    </source>
</evidence>
<name>A0A2M7IN45_9BACT</name>
<evidence type="ECO:0000256" key="8">
    <source>
        <dbReference type="ARBA" id="ARBA00022989"/>
    </source>
</evidence>
<keyword evidence="5 14" id="KW-1003">Cell membrane</keyword>
<dbReference type="InterPro" id="IPR003824">
    <property type="entry name" value="UppP"/>
</dbReference>
<evidence type="ECO:0000256" key="10">
    <source>
        <dbReference type="ARBA" id="ARBA00023251"/>
    </source>
</evidence>
<evidence type="ECO:0000256" key="3">
    <source>
        <dbReference type="ARBA" id="ARBA00012374"/>
    </source>
</evidence>
<dbReference type="Proteomes" id="UP000230837">
    <property type="component" value="Unassembled WGS sequence"/>
</dbReference>
<evidence type="ECO:0000256" key="9">
    <source>
        <dbReference type="ARBA" id="ARBA00023136"/>
    </source>
</evidence>
<accession>A0A2M7IN45</accession>
<evidence type="ECO:0000256" key="13">
    <source>
        <dbReference type="ARBA" id="ARBA00047594"/>
    </source>
</evidence>
<feature type="transmembrane region" description="Helical" evidence="14">
    <location>
        <begin position="87"/>
        <end position="105"/>
    </location>
</feature>
<evidence type="ECO:0000313" key="16">
    <source>
        <dbReference type="Proteomes" id="UP000230837"/>
    </source>
</evidence>
<comment type="caution">
    <text evidence="15">The sequence shown here is derived from an EMBL/GenBank/DDBJ whole genome shotgun (WGS) entry which is preliminary data.</text>
</comment>
<dbReference type="GO" id="GO:0071555">
    <property type="term" value="P:cell wall organization"/>
    <property type="evidence" value="ECO:0007669"/>
    <property type="project" value="UniProtKB-KW"/>
</dbReference>
<comment type="similarity">
    <text evidence="2 14">Belongs to the UppP family.</text>
</comment>
<evidence type="ECO:0000256" key="4">
    <source>
        <dbReference type="ARBA" id="ARBA00021581"/>
    </source>
</evidence>
<evidence type="ECO:0000256" key="14">
    <source>
        <dbReference type="HAMAP-Rule" id="MF_01006"/>
    </source>
</evidence>
<feature type="transmembrane region" description="Helical" evidence="14">
    <location>
        <begin position="111"/>
        <end position="133"/>
    </location>
</feature>
<gene>
    <name evidence="14 15" type="primary">uppP</name>
    <name evidence="15" type="ORF">COZ82_03530</name>
</gene>
<keyword evidence="9 14" id="KW-0472">Membrane</keyword>
<feature type="transmembrane region" description="Helical" evidence="14">
    <location>
        <begin position="186"/>
        <end position="204"/>
    </location>
</feature>
<dbReference type="EMBL" id="PFHR01000186">
    <property type="protein sequence ID" value="PIW96707.1"/>
    <property type="molecule type" value="Genomic_DNA"/>
</dbReference>
<dbReference type="GO" id="GO:0009252">
    <property type="term" value="P:peptidoglycan biosynthetic process"/>
    <property type="evidence" value="ECO:0007669"/>
    <property type="project" value="UniProtKB-KW"/>
</dbReference>
<comment type="miscellaneous">
    <text evidence="14">Bacitracin is thought to be involved in the inhibition of peptidoglycan synthesis by sequestering undecaprenyl diphosphate, thereby reducing the pool of lipid carrier available.</text>
</comment>
<evidence type="ECO:0000256" key="5">
    <source>
        <dbReference type="ARBA" id="ARBA00022475"/>
    </source>
</evidence>
<protein>
    <recommendedName>
        <fullName evidence="4 14">Undecaprenyl-diphosphatase</fullName>
        <ecNumber evidence="3 14">3.6.1.27</ecNumber>
    </recommendedName>
    <alternativeName>
        <fullName evidence="12 14">Bacitracin resistance protein</fullName>
    </alternativeName>
    <alternativeName>
        <fullName evidence="11 14">Undecaprenyl pyrophosphate phosphatase</fullName>
    </alternativeName>
</protein>
<dbReference type="GO" id="GO:0008360">
    <property type="term" value="P:regulation of cell shape"/>
    <property type="evidence" value="ECO:0007669"/>
    <property type="project" value="UniProtKB-KW"/>
</dbReference>
<keyword evidence="14" id="KW-0573">Peptidoglycan synthesis</keyword>
<evidence type="ECO:0000256" key="12">
    <source>
        <dbReference type="ARBA" id="ARBA00032932"/>
    </source>
</evidence>
<dbReference type="Pfam" id="PF02673">
    <property type="entry name" value="BacA"/>
    <property type="match status" value="1"/>
</dbReference>
<dbReference type="GO" id="GO:0050380">
    <property type="term" value="F:undecaprenyl-diphosphatase activity"/>
    <property type="evidence" value="ECO:0007669"/>
    <property type="project" value="UniProtKB-UniRule"/>
</dbReference>
<dbReference type="PANTHER" id="PTHR30622">
    <property type="entry name" value="UNDECAPRENYL-DIPHOSPHATASE"/>
    <property type="match status" value="1"/>
</dbReference>
<comment type="function">
    <text evidence="14">Catalyzes the dephosphorylation of undecaprenyl diphosphate (UPP). Confers resistance to bacitracin.</text>
</comment>
<dbReference type="PANTHER" id="PTHR30622:SF2">
    <property type="entry name" value="UNDECAPRENYL-DIPHOSPHATASE"/>
    <property type="match status" value="1"/>
</dbReference>
<organism evidence="15 16">
    <name type="scientific">Candidatus Kaiserbacteria bacterium CG_4_8_14_3_um_filter_38_9</name>
    <dbReference type="NCBI Taxonomy" id="1974599"/>
    <lineage>
        <taxon>Bacteria</taxon>
        <taxon>Candidatus Kaiseribacteriota</taxon>
    </lineage>
</organism>
<keyword evidence="14" id="KW-0961">Cell wall biogenesis/degradation</keyword>
<comment type="subcellular location">
    <subcellularLocation>
        <location evidence="1 14">Cell membrane</location>
        <topology evidence="1 14">Multi-pass membrane protein</topology>
    </subcellularLocation>
</comment>
<keyword evidence="8 14" id="KW-1133">Transmembrane helix</keyword>
<evidence type="ECO:0000256" key="6">
    <source>
        <dbReference type="ARBA" id="ARBA00022692"/>
    </source>
</evidence>
<dbReference type="HAMAP" id="MF_01006">
    <property type="entry name" value="Undec_diphosphatase"/>
    <property type="match status" value="1"/>
</dbReference>
<keyword evidence="6 14" id="KW-0812">Transmembrane</keyword>